<feature type="region of interest" description="Disordered" evidence="1">
    <location>
        <begin position="1"/>
        <end position="23"/>
    </location>
</feature>
<dbReference type="EMBL" id="CM035410">
    <property type="protein sequence ID" value="KAH7437567.1"/>
    <property type="molecule type" value="Genomic_DNA"/>
</dbReference>
<gene>
    <name evidence="2" type="ORF">KP509_05G078600</name>
</gene>
<name>A0A8T2UN45_CERRI</name>
<evidence type="ECO:0000256" key="1">
    <source>
        <dbReference type="SAM" id="MobiDB-lite"/>
    </source>
</evidence>
<accession>A0A8T2UN45</accession>
<dbReference type="AlphaFoldDB" id="A0A8T2UN45"/>
<evidence type="ECO:0000313" key="2">
    <source>
        <dbReference type="EMBL" id="KAH7437567.1"/>
    </source>
</evidence>
<protein>
    <submittedName>
        <fullName evidence="2">Uncharacterized protein</fullName>
    </submittedName>
</protein>
<comment type="caution">
    <text evidence="2">The sequence shown here is derived from an EMBL/GenBank/DDBJ whole genome shotgun (WGS) entry which is preliminary data.</text>
</comment>
<reference evidence="2" key="1">
    <citation type="submission" date="2021-08" db="EMBL/GenBank/DDBJ databases">
        <title>WGS assembly of Ceratopteris richardii.</title>
        <authorList>
            <person name="Marchant D.B."/>
            <person name="Chen G."/>
            <person name="Jenkins J."/>
            <person name="Shu S."/>
            <person name="Leebens-Mack J."/>
            <person name="Grimwood J."/>
            <person name="Schmutz J."/>
            <person name="Soltis P."/>
            <person name="Soltis D."/>
            <person name="Chen Z.-H."/>
        </authorList>
    </citation>
    <scope>NUCLEOTIDE SEQUENCE</scope>
    <source>
        <strain evidence="2">Whitten #5841</strain>
        <tissue evidence="2">Leaf</tissue>
    </source>
</reference>
<proteinExistence type="predicted"/>
<feature type="compositionally biased region" description="Basic and acidic residues" evidence="1">
    <location>
        <begin position="1"/>
        <end position="14"/>
    </location>
</feature>
<keyword evidence="3" id="KW-1185">Reference proteome</keyword>
<sequence length="128" mass="14754">MVSRNGKVEEREGQQDMDQPDQPCGRILSCRCSHGKMECQIKRENITFPDDIDSALTRLTCSGLSQLKCIGELFYIFCICFLILKLPCCRLQECQVYRPCPSSALWCSHMSWTVQSLHSTVYRLYMVC</sequence>
<evidence type="ECO:0000313" key="3">
    <source>
        <dbReference type="Proteomes" id="UP000825935"/>
    </source>
</evidence>
<dbReference type="Proteomes" id="UP000825935">
    <property type="component" value="Chromosome 5"/>
</dbReference>
<organism evidence="2 3">
    <name type="scientific">Ceratopteris richardii</name>
    <name type="common">Triangle waterfern</name>
    <dbReference type="NCBI Taxonomy" id="49495"/>
    <lineage>
        <taxon>Eukaryota</taxon>
        <taxon>Viridiplantae</taxon>
        <taxon>Streptophyta</taxon>
        <taxon>Embryophyta</taxon>
        <taxon>Tracheophyta</taxon>
        <taxon>Polypodiopsida</taxon>
        <taxon>Polypodiidae</taxon>
        <taxon>Polypodiales</taxon>
        <taxon>Pteridineae</taxon>
        <taxon>Pteridaceae</taxon>
        <taxon>Parkerioideae</taxon>
        <taxon>Ceratopteris</taxon>
    </lineage>
</organism>